<evidence type="ECO:0000313" key="2">
    <source>
        <dbReference type="Proteomes" id="UP000274131"/>
    </source>
</evidence>
<evidence type="ECO:0000313" key="1">
    <source>
        <dbReference type="EMBL" id="VDD93853.1"/>
    </source>
</evidence>
<evidence type="ECO:0000313" key="3">
    <source>
        <dbReference type="WBParaSite" id="EVEC_0000916301-mRNA-1"/>
    </source>
</evidence>
<sequence length="96" mass="11157">MSKACVLYLEANCYGFRDVSYLPAVKLDPSSLRIAIEANRIYRKKKPLNYKQIMKLKDPLHEKYFKKTGTGIDFPDYFKVFSNPSEMSVSKLYFTG</sequence>
<proteinExistence type="predicted"/>
<dbReference type="EMBL" id="UXUI01009507">
    <property type="protein sequence ID" value="VDD93853.1"/>
    <property type="molecule type" value="Genomic_DNA"/>
</dbReference>
<dbReference type="AlphaFoldDB" id="A0A0N4VEP5"/>
<reference evidence="3" key="1">
    <citation type="submission" date="2017-02" db="UniProtKB">
        <authorList>
            <consortium name="WormBaseParasite"/>
        </authorList>
    </citation>
    <scope>IDENTIFICATION</scope>
</reference>
<organism evidence="3">
    <name type="scientific">Enterobius vermicularis</name>
    <name type="common">Human pinworm</name>
    <dbReference type="NCBI Taxonomy" id="51028"/>
    <lineage>
        <taxon>Eukaryota</taxon>
        <taxon>Metazoa</taxon>
        <taxon>Ecdysozoa</taxon>
        <taxon>Nematoda</taxon>
        <taxon>Chromadorea</taxon>
        <taxon>Rhabditida</taxon>
        <taxon>Spirurina</taxon>
        <taxon>Oxyuridomorpha</taxon>
        <taxon>Oxyuroidea</taxon>
        <taxon>Oxyuridae</taxon>
        <taxon>Enterobius</taxon>
    </lineage>
</organism>
<gene>
    <name evidence="1" type="ORF">EVEC_LOCUS8604</name>
</gene>
<dbReference type="Proteomes" id="UP000274131">
    <property type="component" value="Unassembled WGS sequence"/>
</dbReference>
<protein>
    <submittedName>
        <fullName evidence="3">Carn_acyltransf domain-containing protein</fullName>
    </submittedName>
</protein>
<accession>A0A0N4VEP5</accession>
<name>A0A0N4VEP5_ENTVE</name>
<reference evidence="1 2" key="2">
    <citation type="submission" date="2018-10" db="EMBL/GenBank/DDBJ databases">
        <authorList>
            <consortium name="Pathogen Informatics"/>
        </authorList>
    </citation>
    <scope>NUCLEOTIDE SEQUENCE [LARGE SCALE GENOMIC DNA]</scope>
</reference>
<keyword evidence="2" id="KW-1185">Reference proteome</keyword>
<dbReference type="WBParaSite" id="EVEC_0000916301-mRNA-1">
    <property type="protein sequence ID" value="EVEC_0000916301-mRNA-1"/>
    <property type="gene ID" value="EVEC_0000916301"/>
</dbReference>